<dbReference type="Proteomes" id="UP001642360">
    <property type="component" value="Unassembled WGS sequence"/>
</dbReference>
<evidence type="ECO:0000256" key="1">
    <source>
        <dbReference type="SAM" id="MobiDB-lite"/>
    </source>
</evidence>
<keyword evidence="3" id="KW-1185">Reference proteome</keyword>
<evidence type="ECO:0000313" key="3">
    <source>
        <dbReference type="Proteomes" id="UP001642360"/>
    </source>
</evidence>
<dbReference type="AlphaFoldDB" id="A0ABC8SZT2"/>
<feature type="non-terminal residue" evidence="2">
    <location>
        <position position="1"/>
    </location>
</feature>
<name>A0ABC8SZT2_9AQUA</name>
<proteinExistence type="predicted"/>
<sequence>KKESELAYAVKATTNATIKDFKDSLDFKNENHEYYESGFKDFKAQVARAFLELDFSKIRSEDNPSSPTEKEGEKKEEVGNEVTRAVRVDLRDQAKF</sequence>
<dbReference type="EMBL" id="CAUOFW020003946">
    <property type="protein sequence ID" value="CAK9162704.1"/>
    <property type="molecule type" value="Genomic_DNA"/>
</dbReference>
<gene>
    <name evidence="2" type="ORF">ILEXP_LOCUS31650</name>
</gene>
<feature type="region of interest" description="Disordered" evidence="1">
    <location>
        <begin position="59"/>
        <end position="84"/>
    </location>
</feature>
<accession>A0ABC8SZT2</accession>
<evidence type="ECO:0000313" key="2">
    <source>
        <dbReference type="EMBL" id="CAK9162704.1"/>
    </source>
</evidence>
<comment type="caution">
    <text evidence="2">The sequence shown here is derived from an EMBL/GenBank/DDBJ whole genome shotgun (WGS) entry which is preliminary data.</text>
</comment>
<organism evidence="2 3">
    <name type="scientific">Ilex paraguariensis</name>
    <name type="common">yerba mate</name>
    <dbReference type="NCBI Taxonomy" id="185542"/>
    <lineage>
        <taxon>Eukaryota</taxon>
        <taxon>Viridiplantae</taxon>
        <taxon>Streptophyta</taxon>
        <taxon>Embryophyta</taxon>
        <taxon>Tracheophyta</taxon>
        <taxon>Spermatophyta</taxon>
        <taxon>Magnoliopsida</taxon>
        <taxon>eudicotyledons</taxon>
        <taxon>Gunneridae</taxon>
        <taxon>Pentapetalae</taxon>
        <taxon>asterids</taxon>
        <taxon>campanulids</taxon>
        <taxon>Aquifoliales</taxon>
        <taxon>Aquifoliaceae</taxon>
        <taxon>Ilex</taxon>
    </lineage>
</organism>
<protein>
    <submittedName>
        <fullName evidence="2">Uncharacterized protein</fullName>
    </submittedName>
</protein>
<reference evidence="2 3" key="1">
    <citation type="submission" date="2024-02" db="EMBL/GenBank/DDBJ databases">
        <authorList>
            <person name="Vignale AGUSTIN F."/>
            <person name="Sosa J E."/>
            <person name="Modenutti C."/>
        </authorList>
    </citation>
    <scope>NUCLEOTIDE SEQUENCE [LARGE SCALE GENOMIC DNA]</scope>
</reference>